<dbReference type="Proteomes" id="UP000249890">
    <property type="component" value="Chromosome"/>
</dbReference>
<gene>
    <name evidence="1" type="ORF">B9T62_19085</name>
</gene>
<evidence type="ECO:0000313" key="2">
    <source>
        <dbReference type="Proteomes" id="UP000249890"/>
    </source>
</evidence>
<organism evidence="1 2">
    <name type="scientific">Paenibacillus donghaensis</name>
    <dbReference type="NCBI Taxonomy" id="414771"/>
    <lineage>
        <taxon>Bacteria</taxon>
        <taxon>Bacillati</taxon>
        <taxon>Bacillota</taxon>
        <taxon>Bacilli</taxon>
        <taxon>Bacillales</taxon>
        <taxon>Paenibacillaceae</taxon>
        <taxon>Paenibacillus</taxon>
    </lineage>
</organism>
<dbReference type="EMBL" id="CP021780">
    <property type="protein sequence ID" value="ASA22712.1"/>
    <property type="molecule type" value="Genomic_DNA"/>
</dbReference>
<dbReference type="AlphaFoldDB" id="A0A2Z2KNE5"/>
<evidence type="ECO:0000313" key="1">
    <source>
        <dbReference type="EMBL" id="ASA22712.1"/>
    </source>
</evidence>
<proteinExistence type="predicted"/>
<accession>A0A2Z2KNE5</accession>
<dbReference type="OrthoDB" id="2659901at2"/>
<keyword evidence="2" id="KW-1185">Reference proteome</keyword>
<dbReference type="RefSeq" id="WP_087916710.1">
    <property type="nucleotide sequence ID" value="NZ_CP021780.1"/>
</dbReference>
<reference evidence="1 2" key="1">
    <citation type="submission" date="2017-06" db="EMBL/GenBank/DDBJ databases">
        <title>Complete genome sequence of Paenibacillus donghaensis KCTC 13049T isolated from East Sea sediment, South Korea.</title>
        <authorList>
            <person name="Jung B.K."/>
            <person name="Hong S.-J."/>
            <person name="Shin J.-H."/>
        </authorList>
    </citation>
    <scope>NUCLEOTIDE SEQUENCE [LARGE SCALE GENOMIC DNA]</scope>
    <source>
        <strain evidence="1 2">KCTC 13049</strain>
    </source>
</reference>
<protein>
    <submittedName>
        <fullName evidence="1">Uncharacterized protein</fullName>
    </submittedName>
</protein>
<sequence length="69" mass="8056">MKTYITIGYFSNGADIVYAGKDRDKAMKIEPHQNFDSFNVDVWVDGEKTETYFRGLDEDLGWEHFSLKD</sequence>
<name>A0A2Z2KNE5_9BACL</name>
<dbReference type="KEGG" id="pdh:B9T62_19085"/>